<dbReference type="InterPro" id="IPR050808">
    <property type="entry name" value="Phage_Integrase"/>
</dbReference>
<dbReference type="AlphaFoldDB" id="Q3A3J3"/>
<dbReference type="OrthoDB" id="9775880at2"/>
<dbReference type="PROSITE" id="PS51900">
    <property type="entry name" value="CB"/>
    <property type="match status" value="1"/>
</dbReference>
<dbReference type="PANTHER" id="PTHR30629">
    <property type="entry name" value="PROPHAGE INTEGRASE"/>
    <property type="match status" value="1"/>
</dbReference>
<evidence type="ECO:0000259" key="6">
    <source>
        <dbReference type="PROSITE" id="PS51898"/>
    </source>
</evidence>
<dbReference type="Gene3D" id="1.10.150.130">
    <property type="match status" value="1"/>
</dbReference>
<keyword evidence="2" id="KW-0229">DNA integration</keyword>
<dbReference type="eggNOG" id="COG0582">
    <property type="taxonomic scope" value="Bacteria"/>
</dbReference>
<keyword evidence="3 5" id="KW-0238">DNA-binding</keyword>
<reference evidence="8 9" key="2">
    <citation type="journal article" date="2012" name="BMC Genomics">
        <title>The genome of Pelobacter carbinolicus reveals surprising metabolic capabilities and physiological features.</title>
        <authorList>
            <person name="Aklujkar M."/>
            <person name="Haveman S.A."/>
            <person name="Didonato R.Jr."/>
            <person name="Chertkov O."/>
            <person name="Han C.S."/>
            <person name="Land M.L."/>
            <person name="Brown P."/>
            <person name="Lovley D.R."/>
        </authorList>
    </citation>
    <scope>NUCLEOTIDE SEQUENCE [LARGE SCALE GENOMIC DNA]</scope>
    <source>
        <strain evidence="9">DSM 2380 / NBRC 103641 / GraBd1</strain>
    </source>
</reference>
<dbReference type="Gene3D" id="1.10.443.10">
    <property type="entry name" value="Intergrase catalytic core"/>
    <property type="match status" value="1"/>
</dbReference>
<feature type="domain" description="Tyr recombinase" evidence="6">
    <location>
        <begin position="210"/>
        <end position="395"/>
    </location>
</feature>
<dbReference type="SUPFAM" id="SSF56349">
    <property type="entry name" value="DNA breaking-rejoining enzymes"/>
    <property type="match status" value="1"/>
</dbReference>
<dbReference type="Proteomes" id="UP000002534">
    <property type="component" value="Chromosome"/>
</dbReference>
<dbReference type="HOGENOM" id="CLU_027562_0_0_7"/>
<accession>Q3A3J3</accession>
<name>Q3A3J3_SYNC1</name>
<reference evidence="9" key="1">
    <citation type="submission" date="2005-10" db="EMBL/GenBank/DDBJ databases">
        <title>Complete sequence of Pelobacter carbinolicus DSM 2380.</title>
        <authorList>
            <person name="Copeland A."/>
            <person name="Lucas S."/>
            <person name="Lapidus A."/>
            <person name="Barry K."/>
            <person name="Detter J.C."/>
            <person name="Glavina T."/>
            <person name="Hammon N."/>
            <person name="Israni S."/>
            <person name="Pitluck S."/>
            <person name="Chertkov O."/>
            <person name="Schmutz J."/>
            <person name="Larimer F."/>
            <person name="Land M."/>
            <person name="Kyrpides N."/>
            <person name="Ivanova N."/>
            <person name="Richardson P."/>
        </authorList>
    </citation>
    <scope>NUCLEOTIDE SEQUENCE [LARGE SCALE GENOMIC DNA]</scope>
    <source>
        <strain evidence="9">DSM 2380 / NBRC 103641 / GraBd1</strain>
    </source>
</reference>
<dbReference type="PROSITE" id="PS51898">
    <property type="entry name" value="TYR_RECOMBINASE"/>
    <property type="match status" value="1"/>
</dbReference>
<dbReference type="GO" id="GO:0006310">
    <property type="term" value="P:DNA recombination"/>
    <property type="evidence" value="ECO:0007669"/>
    <property type="project" value="UniProtKB-KW"/>
</dbReference>
<organism evidence="8 9">
    <name type="scientific">Syntrophotalea carbinolica (strain DSM 2380 / NBRC 103641 / GraBd1)</name>
    <name type="common">Pelobacter carbinolicus</name>
    <dbReference type="NCBI Taxonomy" id="338963"/>
    <lineage>
        <taxon>Bacteria</taxon>
        <taxon>Pseudomonadati</taxon>
        <taxon>Thermodesulfobacteriota</taxon>
        <taxon>Desulfuromonadia</taxon>
        <taxon>Desulfuromonadales</taxon>
        <taxon>Syntrophotaleaceae</taxon>
        <taxon>Syntrophotalea</taxon>
    </lineage>
</organism>
<evidence type="ECO:0000313" key="8">
    <source>
        <dbReference type="EMBL" id="ABA89064.1"/>
    </source>
</evidence>
<protein>
    <submittedName>
        <fullName evidence="8">Integrase, bacteriophage P4-type</fullName>
    </submittedName>
</protein>
<dbReference type="PANTHER" id="PTHR30629:SF2">
    <property type="entry name" value="PROPHAGE INTEGRASE INTS-RELATED"/>
    <property type="match status" value="1"/>
</dbReference>
<keyword evidence="4" id="KW-0233">DNA recombination</keyword>
<keyword evidence="9" id="KW-1185">Reference proteome</keyword>
<comment type="similarity">
    <text evidence="1">Belongs to the 'phage' integrase family.</text>
</comment>
<feature type="domain" description="Core-binding (CB)" evidence="7">
    <location>
        <begin position="102"/>
        <end position="183"/>
    </location>
</feature>
<evidence type="ECO:0000259" key="7">
    <source>
        <dbReference type="PROSITE" id="PS51900"/>
    </source>
</evidence>
<evidence type="ECO:0000313" key="9">
    <source>
        <dbReference type="Proteomes" id="UP000002534"/>
    </source>
</evidence>
<dbReference type="Gene3D" id="3.30.160.390">
    <property type="entry name" value="Integrase, DNA-binding domain"/>
    <property type="match status" value="1"/>
</dbReference>
<dbReference type="InterPro" id="IPR013762">
    <property type="entry name" value="Integrase-like_cat_sf"/>
</dbReference>
<dbReference type="KEGG" id="pca:Pcar_1823"/>
<evidence type="ECO:0000256" key="5">
    <source>
        <dbReference type="PROSITE-ProRule" id="PRU01248"/>
    </source>
</evidence>
<dbReference type="InterPro" id="IPR011010">
    <property type="entry name" value="DNA_brk_join_enz"/>
</dbReference>
<dbReference type="CDD" id="cd00801">
    <property type="entry name" value="INT_P4_C"/>
    <property type="match status" value="1"/>
</dbReference>
<dbReference type="Pfam" id="PF13356">
    <property type="entry name" value="Arm-DNA-bind_3"/>
    <property type="match status" value="1"/>
</dbReference>
<evidence type="ECO:0000256" key="2">
    <source>
        <dbReference type="ARBA" id="ARBA00022908"/>
    </source>
</evidence>
<dbReference type="InterPro" id="IPR010998">
    <property type="entry name" value="Integrase_recombinase_N"/>
</dbReference>
<evidence type="ECO:0000256" key="4">
    <source>
        <dbReference type="ARBA" id="ARBA00023172"/>
    </source>
</evidence>
<proteinExistence type="inferred from homology"/>
<dbReference type="InterPro" id="IPR025166">
    <property type="entry name" value="Integrase_DNA_bind_dom"/>
</dbReference>
<dbReference type="InterPro" id="IPR053876">
    <property type="entry name" value="Phage_int_M"/>
</dbReference>
<dbReference type="GO" id="GO:0003677">
    <property type="term" value="F:DNA binding"/>
    <property type="evidence" value="ECO:0007669"/>
    <property type="project" value="UniProtKB-UniRule"/>
</dbReference>
<evidence type="ECO:0000256" key="3">
    <source>
        <dbReference type="ARBA" id="ARBA00023125"/>
    </source>
</evidence>
<evidence type="ECO:0000256" key="1">
    <source>
        <dbReference type="ARBA" id="ARBA00008857"/>
    </source>
</evidence>
<dbReference type="EMBL" id="CP000142">
    <property type="protein sequence ID" value="ABA89064.1"/>
    <property type="molecule type" value="Genomic_DNA"/>
</dbReference>
<dbReference type="InterPro" id="IPR038488">
    <property type="entry name" value="Integrase_DNA-bd_sf"/>
</dbReference>
<dbReference type="GO" id="GO:0015074">
    <property type="term" value="P:DNA integration"/>
    <property type="evidence" value="ECO:0007669"/>
    <property type="project" value="UniProtKB-KW"/>
</dbReference>
<dbReference type="Pfam" id="PF22022">
    <property type="entry name" value="Phage_int_M"/>
    <property type="match status" value="1"/>
</dbReference>
<dbReference type="InterPro" id="IPR044068">
    <property type="entry name" value="CB"/>
</dbReference>
<gene>
    <name evidence="8" type="ordered locus">Pcar_1823</name>
</gene>
<dbReference type="RefSeq" id="WP_011341567.1">
    <property type="nucleotide sequence ID" value="NC_007498.2"/>
</dbReference>
<dbReference type="Pfam" id="PF00589">
    <property type="entry name" value="Phage_integrase"/>
    <property type="match status" value="1"/>
</dbReference>
<dbReference type="InterPro" id="IPR002104">
    <property type="entry name" value="Integrase_catalytic"/>
</dbReference>
<sequence>MAKSIKPLSATKVKKAKPAEKQYTLFDGQGLFLLVTPTGSKLWRFKYRLNGKPKLMSFGAYPEVSLEQAREKRTAARKQVANGIDPCVVRRAVKESQAAGEGSFEVVAREWHQKFSSTWSESHAKTQLGRMERDLFPWLGDRPIVEITSPELLAVLRRIESRGALETAHRVKTICGQIFRYAIATGRAERDPAADLKGALPPVQATHHAAMTKPGDLADLLRTIDAYEGSHVVRCALRFAPLVFVRPGELRQAEWSEFDLDAGEWNIPVERMKLPKKTKIRRAGEAHLVPLSKQAVEILRDLQPLTGDGLYVFPSVRSAGRPMSDNTINAALRRLGYSKDEATGHGFRATARTILDEVLQVRPDLIEHQLAHSVRDPLGRAYNRTSFLPERREMMQLWADYLDGLKAGAKVIPISKRTASK</sequence>